<keyword evidence="3" id="KW-1185">Reference proteome</keyword>
<evidence type="ECO:0000313" key="3">
    <source>
        <dbReference type="Proteomes" id="UP000000314"/>
    </source>
</evidence>
<feature type="compositionally biased region" description="Polar residues" evidence="1">
    <location>
        <begin position="263"/>
        <end position="286"/>
    </location>
</feature>
<dbReference type="KEGG" id="ppa:PAS_chr1-4_0036"/>
<dbReference type="EMBL" id="FN392319">
    <property type="protein sequence ID" value="CAY67867.1"/>
    <property type="molecule type" value="Genomic_DNA"/>
</dbReference>
<dbReference type="OrthoDB" id="3992492at2759"/>
<gene>
    <name evidence="2" type="ordered locus">PAS_chr1-4_0036</name>
</gene>
<dbReference type="InParanoid" id="C4QX94"/>
<dbReference type="AlphaFoldDB" id="C4QX94"/>
<organism evidence="2 3">
    <name type="scientific">Komagataella phaffii (strain GS115 / ATCC 20864)</name>
    <name type="common">Yeast</name>
    <name type="synonym">Pichia pastoris</name>
    <dbReference type="NCBI Taxonomy" id="644223"/>
    <lineage>
        <taxon>Eukaryota</taxon>
        <taxon>Fungi</taxon>
        <taxon>Dikarya</taxon>
        <taxon>Ascomycota</taxon>
        <taxon>Saccharomycotina</taxon>
        <taxon>Pichiomycetes</taxon>
        <taxon>Pichiales</taxon>
        <taxon>Pichiaceae</taxon>
        <taxon>Komagataella</taxon>
    </lineage>
</organism>
<sequence>MSLDDWSSNTSRWSRSSVYYYSNLVLDKFGRNQVGLYNSKGKYGPKNRNVKHLIHPFQYEGTWNVAILLRKTAVRGGIDVDNSHAFSELGKETKVSVGELVLINCTPNDPRSEFPVDVCFNIDQFILETGQKLRNRSLKNFSRVENLFPIYSRIDALNVLGVVFTMCCSSFFPPYLASKSLSQYKKFNISRFYDLYFNDLEPETIFKAELKFIHFDKFPRIKEHIETSKLKNLDLVRTKNFALDNRTPIDEVLTNAVEKAVQPSKSSSFSLRKKQPNGSNPHNQSTNHKRQKLESVLQVCSTHASNFSIPDTNLFNKNICGDFLATVTPNIEAFPSQSEVFYLDDLMEMIENWYHPSQVLSERPLLVRESTIVCLSRRNSIIYDGEEFDELQKTDHSNQVLPFFYERKSIYLVNFQTSDNYHTTVNCIEITRKNNSRDVSSSLLLRKMVENYVFKYSRKVIEINTTKYYIPTDIFSCYLATTTMIYFLHRFLVKSAFDIDLSPPFNKIQEYTEKLESLLYGVYDGDVISRNNSYLEMMTFLNL</sequence>
<feature type="region of interest" description="Disordered" evidence="1">
    <location>
        <begin position="263"/>
        <end position="291"/>
    </location>
</feature>
<evidence type="ECO:0000256" key="1">
    <source>
        <dbReference type="SAM" id="MobiDB-lite"/>
    </source>
</evidence>
<evidence type="ECO:0000313" key="2">
    <source>
        <dbReference type="EMBL" id="CAY67867.1"/>
    </source>
</evidence>
<dbReference type="RefSeq" id="XP_002490148.1">
    <property type="nucleotide sequence ID" value="XM_002490103.1"/>
</dbReference>
<protein>
    <submittedName>
        <fullName evidence="2">Uncharacterized protein</fullName>
    </submittedName>
</protein>
<dbReference type="GeneID" id="8196873"/>
<reference evidence="2 3" key="1">
    <citation type="journal article" date="2009" name="Nat. Biotechnol.">
        <title>Genome sequence of the recombinant protein production host Pichia pastoris.</title>
        <authorList>
            <person name="De Schutter K."/>
            <person name="Lin Y.C."/>
            <person name="Tiels P."/>
            <person name="Van Hecke A."/>
            <person name="Glinka S."/>
            <person name="Weber-Lehmann J."/>
            <person name="Rouze P."/>
            <person name="Van de Peer Y."/>
            <person name="Callewaert N."/>
        </authorList>
    </citation>
    <scope>NUCLEOTIDE SEQUENCE [LARGE SCALE GENOMIC DNA]</scope>
    <source>
        <strain evidence="3">GS115 / ATCC 20864</strain>
    </source>
</reference>
<name>C4QX94_KOMPG</name>
<dbReference type="Proteomes" id="UP000000314">
    <property type="component" value="Chromosome 1"/>
</dbReference>
<dbReference type="eggNOG" id="ENOG502SQYB">
    <property type="taxonomic scope" value="Eukaryota"/>
</dbReference>
<accession>C4QX94</accession>
<dbReference type="HOGENOM" id="CLU_501622_0_0_1"/>
<proteinExistence type="predicted"/>
<dbReference type="OMA" id="CPINAIN"/>